<dbReference type="InterPro" id="IPR025202">
    <property type="entry name" value="PLD-like_dom"/>
</dbReference>
<dbReference type="EMBL" id="CP003050">
    <property type="protein sequence ID" value="AGB17578.1"/>
    <property type="molecule type" value="Genomic_DNA"/>
</dbReference>
<keyword evidence="3" id="KW-1185">Reference proteome</keyword>
<dbReference type="Gene3D" id="3.30.870.10">
    <property type="entry name" value="Endonuclease Chain A"/>
    <property type="match status" value="1"/>
</dbReference>
<feature type="domain" description="PLD phosphodiesterase" evidence="1">
    <location>
        <begin position="228"/>
        <end position="255"/>
    </location>
</feature>
<dbReference type="Pfam" id="PF13091">
    <property type="entry name" value="PLDc_2"/>
    <property type="match status" value="1"/>
</dbReference>
<dbReference type="GO" id="GO:0030572">
    <property type="term" value="F:phosphatidyltransferase activity"/>
    <property type="evidence" value="ECO:0007669"/>
    <property type="project" value="UniProtKB-ARBA"/>
</dbReference>
<reference evidence="2" key="1">
    <citation type="submission" date="2011-09" db="EMBL/GenBank/DDBJ databases">
        <title>Complete sequence of Halovivax ruber XH-70.</title>
        <authorList>
            <consortium name="US DOE Joint Genome Institute"/>
            <person name="Lucas S."/>
            <person name="Han J."/>
            <person name="Lapidus A."/>
            <person name="Cheng J.-F."/>
            <person name="Goodwin L."/>
            <person name="Pitluck S."/>
            <person name="Peters L."/>
            <person name="Mikhailova N."/>
            <person name="Davenport K."/>
            <person name="Detter J.C."/>
            <person name="Han C."/>
            <person name="Tapia R."/>
            <person name="Land M."/>
            <person name="Hauser L."/>
            <person name="Kyrpides N."/>
            <person name="Ivanova N."/>
            <person name="Pagani I."/>
            <person name="Sproer C."/>
            <person name="Anderson I."/>
            <person name="Woyke T."/>
        </authorList>
    </citation>
    <scope>NUCLEOTIDE SEQUENCE</scope>
    <source>
        <strain evidence="2">XH-70</strain>
    </source>
</reference>
<organism evidence="2 3">
    <name type="scientific">Halovivax ruber (strain DSM 18193 / JCM 13892 / XH-70)</name>
    <dbReference type="NCBI Taxonomy" id="797302"/>
    <lineage>
        <taxon>Archaea</taxon>
        <taxon>Methanobacteriati</taxon>
        <taxon>Methanobacteriota</taxon>
        <taxon>Stenosarchaea group</taxon>
        <taxon>Halobacteria</taxon>
        <taxon>Halobacteriales</taxon>
        <taxon>Natrialbaceae</taxon>
        <taxon>Halovivax</taxon>
    </lineage>
</organism>
<dbReference type="SMART" id="SM00155">
    <property type="entry name" value="PLDc"/>
    <property type="match status" value="1"/>
</dbReference>
<dbReference type="AlphaFoldDB" id="L0IFF8"/>
<evidence type="ECO:0000313" key="2">
    <source>
        <dbReference type="EMBL" id="AGB17578.1"/>
    </source>
</evidence>
<dbReference type="InterPro" id="IPR001736">
    <property type="entry name" value="PLipase_D/transphosphatidylase"/>
</dbReference>
<dbReference type="PANTHER" id="PTHR21248:SF12">
    <property type="entry name" value="CARDIOLIPIN SYNTHASE C"/>
    <property type="match status" value="1"/>
</dbReference>
<dbReference type="HOGENOM" id="CLU_914038_0_0_2"/>
<evidence type="ECO:0000259" key="1">
    <source>
        <dbReference type="PROSITE" id="PS50035"/>
    </source>
</evidence>
<dbReference type="PROSITE" id="PS50035">
    <property type="entry name" value="PLD"/>
    <property type="match status" value="1"/>
</dbReference>
<accession>L0IFF8</accession>
<dbReference type="Proteomes" id="UP000010846">
    <property type="component" value="Chromosome"/>
</dbReference>
<dbReference type="PANTHER" id="PTHR21248">
    <property type="entry name" value="CARDIOLIPIN SYNTHASE"/>
    <property type="match status" value="1"/>
</dbReference>
<dbReference type="KEGG" id="hru:Halru_3012"/>
<protein>
    <submittedName>
        <fullName evidence="2">Phosphatidylserine/phosphatidylglycerophosphate/ cardiolipin synthase</fullName>
    </submittedName>
</protein>
<dbReference type="CDD" id="cd00138">
    <property type="entry name" value="PLDc_SF"/>
    <property type="match status" value="1"/>
</dbReference>
<dbReference type="eggNOG" id="arCOG02039">
    <property type="taxonomic scope" value="Archaea"/>
</dbReference>
<evidence type="ECO:0000313" key="3">
    <source>
        <dbReference type="Proteomes" id="UP000010846"/>
    </source>
</evidence>
<dbReference type="STRING" id="797302.Halru_3012"/>
<dbReference type="SUPFAM" id="SSF56024">
    <property type="entry name" value="Phospholipase D/nuclease"/>
    <property type="match status" value="1"/>
</dbReference>
<dbReference type="GO" id="GO:0032049">
    <property type="term" value="P:cardiolipin biosynthetic process"/>
    <property type="evidence" value="ECO:0007669"/>
    <property type="project" value="UniProtKB-ARBA"/>
</dbReference>
<proteinExistence type="predicted"/>
<gene>
    <name evidence="2" type="ordered locus">Halru_3012</name>
</gene>
<name>L0IFF8_HALRX</name>
<sequence>MITPTSEEFTIATLFDSAARIGTLAAAVDRLGSGRVSITRGDIDAKLPADQSLGAVEAEALLVGLVLNDAAEKVGRETPFVDATFEVDVEEARTVLKEQVVARTALESEADSDQRPDDTELVATVPPQLDVDLPPSVGNLDTRVRSALLTAENVVRIANPYFDPDHPTVETLRTLPRRGVETRILTREIRPGTDRYDVLSAMNNSLSKDERELVDVAELFALDDAGHQAYATHAKMVVTDDTHCYLGSANFTVTNLSSNFEIGILTSGRAVSVATDTFDAVFEVSRSLSLPD</sequence>